<dbReference type="EMBL" id="CAJNOQ010005101">
    <property type="protein sequence ID" value="CAF1086210.1"/>
    <property type="molecule type" value="Genomic_DNA"/>
</dbReference>
<keyword evidence="2" id="KW-0472">Membrane</keyword>
<dbReference type="Proteomes" id="UP000681722">
    <property type="component" value="Unassembled WGS sequence"/>
</dbReference>
<accession>A0A814MZN7</accession>
<dbReference type="OrthoDB" id="10059722at2759"/>
<evidence type="ECO:0000313" key="4">
    <source>
        <dbReference type="EMBL" id="CAF1086210.1"/>
    </source>
</evidence>
<dbReference type="Proteomes" id="UP000663829">
    <property type="component" value="Unassembled WGS sequence"/>
</dbReference>
<reference evidence="4" key="1">
    <citation type="submission" date="2021-02" db="EMBL/GenBank/DDBJ databases">
        <authorList>
            <person name="Nowell W R."/>
        </authorList>
    </citation>
    <scope>NUCLEOTIDE SEQUENCE</scope>
</reference>
<sequence>MYMRTSQPRSPAPAQGTEFCIFRIIVIIFICAALLATPRILLVKLIPSLETTVLPPENALTLSGDNFFDYVRKKTNDIIVDILKVQEICSTATLLHCDDPLSVLEYDCDELVNIKRRTVFVLKPSGHAIKNGVKGSIKYLIEMLKEMEIKYVKKSKIQQKNTASTLTSWNLPNSTDQKTTMTPLFDPQLFPLSHPISTASTLTCERTKDNIQIMIESWYKKNSDEIELIHDLGYKVIVKQVTNNSSVLCHIKCNCGAKLALALRADINSFQLSSYYKRIRGTKCSMMCKKKKGRNDRHKCQQQQSSYTSLSPSLIPTINSRIS</sequence>
<evidence type="ECO:0000313" key="7">
    <source>
        <dbReference type="Proteomes" id="UP000663829"/>
    </source>
</evidence>
<evidence type="ECO:0000313" key="6">
    <source>
        <dbReference type="EMBL" id="CAF3851779.1"/>
    </source>
</evidence>
<proteinExistence type="predicted"/>
<dbReference type="Proteomes" id="UP000677228">
    <property type="component" value="Unassembled WGS sequence"/>
</dbReference>
<organism evidence="4 7">
    <name type="scientific">Didymodactylos carnosus</name>
    <dbReference type="NCBI Taxonomy" id="1234261"/>
    <lineage>
        <taxon>Eukaryota</taxon>
        <taxon>Metazoa</taxon>
        <taxon>Spiralia</taxon>
        <taxon>Gnathifera</taxon>
        <taxon>Rotifera</taxon>
        <taxon>Eurotatoria</taxon>
        <taxon>Bdelloidea</taxon>
        <taxon>Philodinida</taxon>
        <taxon>Philodinidae</taxon>
        <taxon>Didymodactylos</taxon>
    </lineage>
</organism>
<keyword evidence="2" id="KW-0812">Transmembrane</keyword>
<dbReference type="EMBL" id="CAJOBA010003772">
    <property type="protein sequence ID" value="CAF3692517.1"/>
    <property type="molecule type" value="Genomic_DNA"/>
</dbReference>
<dbReference type="AlphaFoldDB" id="A0A814MZN7"/>
<gene>
    <name evidence="4" type="ORF">GPM918_LOCUS18021</name>
    <name evidence="3" type="ORF">OVA965_LOCUS10264</name>
    <name evidence="6" type="ORF">SRO942_LOCUS18018</name>
    <name evidence="5" type="ORF">TMI583_LOCUS10260</name>
</gene>
<evidence type="ECO:0000313" key="5">
    <source>
        <dbReference type="EMBL" id="CAF3692517.1"/>
    </source>
</evidence>
<keyword evidence="2" id="KW-1133">Transmembrane helix</keyword>
<dbReference type="Proteomes" id="UP000682733">
    <property type="component" value="Unassembled WGS sequence"/>
</dbReference>
<protein>
    <submittedName>
        <fullName evidence="4">Uncharacterized protein</fullName>
    </submittedName>
</protein>
<dbReference type="EMBL" id="CAJOBC010005101">
    <property type="protein sequence ID" value="CAF3851779.1"/>
    <property type="molecule type" value="Genomic_DNA"/>
</dbReference>
<keyword evidence="7" id="KW-1185">Reference proteome</keyword>
<evidence type="ECO:0000256" key="2">
    <source>
        <dbReference type="SAM" id="Phobius"/>
    </source>
</evidence>
<name>A0A814MZN7_9BILA</name>
<dbReference type="EMBL" id="CAJNOK010003771">
    <property type="protein sequence ID" value="CAF0913864.1"/>
    <property type="molecule type" value="Genomic_DNA"/>
</dbReference>
<comment type="caution">
    <text evidence="4">The sequence shown here is derived from an EMBL/GenBank/DDBJ whole genome shotgun (WGS) entry which is preliminary data.</text>
</comment>
<feature type="region of interest" description="Disordered" evidence="1">
    <location>
        <begin position="295"/>
        <end position="323"/>
    </location>
</feature>
<evidence type="ECO:0000313" key="3">
    <source>
        <dbReference type="EMBL" id="CAF0913864.1"/>
    </source>
</evidence>
<evidence type="ECO:0000256" key="1">
    <source>
        <dbReference type="SAM" id="MobiDB-lite"/>
    </source>
</evidence>
<feature type="compositionally biased region" description="Polar residues" evidence="1">
    <location>
        <begin position="301"/>
        <end position="323"/>
    </location>
</feature>
<feature type="transmembrane region" description="Helical" evidence="2">
    <location>
        <begin position="21"/>
        <end position="42"/>
    </location>
</feature>